<dbReference type="Gene3D" id="3.90.960.10">
    <property type="entry name" value="YbaK/aminoacyl-tRNA synthetase-associated domain"/>
    <property type="match status" value="1"/>
</dbReference>
<reference evidence="3" key="2">
    <citation type="submission" date="2021-04" db="EMBL/GenBank/DDBJ databases">
        <authorList>
            <person name="Gilroy R."/>
        </authorList>
    </citation>
    <scope>NUCLEOTIDE SEQUENCE</scope>
    <source>
        <strain evidence="3">ChiBcec18-1249</strain>
    </source>
</reference>
<protein>
    <submittedName>
        <fullName evidence="3">Prolyl-tRNA synthetase associated domain-containing protein</fullName>
    </submittedName>
</protein>
<dbReference type="GO" id="GO:0002161">
    <property type="term" value="F:aminoacyl-tRNA deacylase activity"/>
    <property type="evidence" value="ECO:0007669"/>
    <property type="project" value="InterPro"/>
</dbReference>
<dbReference type="InterPro" id="IPR036754">
    <property type="entry name" value="YbaK/aa-tRNA-synt-asso_dom_sf"/>
</dbReference>
<proteinExistence type="inferred from homology"/>
<dbReference type="EMBL" id="DWZJ01000053">
    <property type="protein sequence ID" value="HJB13352.1"/>
    <property type="molecule type" value="Genomic_DNA"/>
</dbReference>
<evidence type="ECO:0000313" key="4">
    <source>
        <dbReference type="Proteomes" id="UP000823824"/>
    </source>
</evidence>
<comment type="similarity">
    <text evidence="1">Belongs to the PRORSD1 family.</text>
</comment>
<feature type="domain" description="YbaK/aminoacyl-tRNA synthetase-associated" evidence="2">
    <location>
        <begin position="22"/>
        <end position="146"/>
    </location>
</feature>
<evidence type="ECO:0000313" key="3">
    <source>
        <dbReference type="EMBL" id="HJB13352.1"/>
    </source>
</evidence>
<dbReference type="Pfam" id="PF04073">
    <property type="entry name" value="tRNA_edit"/>
    <property type="match status" value="1"/>
</dbReference>
<dbReference type="InterPro" id="IPR007214">
    <property type="entry name" value="YbaK/aa-tRNA-synth-assoc-dom"/>
</dbReference>
<name>A0A9D2LIG8_9FIRM</name>
<dbReference type="Proteomes" id="UP000823824">
    <property type="component" value="Unassembled WGS sequence"/>
</dbReference>
<dbReference type="InterPro" id="IPR040285">
    <property type="entry name" value="ProX/PRXD1"/>
</dbReference>
<organism evidence="3 4">
    <name type="scientific">Candidatus Oscillibacter excrementigallinarum</name>
    <dbReference type="NCBI Taxonomy" id="2838716"/>
    <lineage>
        <taxon>Bacteria</taxon>
        <taxon>Bacillati</taxon>
        <taxon>Bacillota</taxon>
        <taxon>Clostridia</taxon>
        <taxon>Eubacteriales</taxon>
        <taxon>Oscillospiraceae</taxon>
        <taxon>Oscillibacter</taxon>
    </lineage>
</organism>
<dbReference type="SUPFAM" id="SSF55826">
    <property type="entry name" value="YbaK/ProRS associated domain"/>
    <property type="match status" value="1"/>
</dbReference>
<sequence>MDREALYALLRARKIPFEEVTHPAVWNMEELHALRLPEEERILKNLFLRDDKKRRYYLVSLDGGQTADLKALRQILDSRPLSFAGAADLERLLGLQPGQVTPLGALRAPAGTVTVVLDASLRGQTVGVHPLENTATIFLDLDDLAALLEDQGVPVVWCPLS</sequence>
<reference evidence="3" key="1">
    <citation type="journal article" date="2021" name="PeerJ">
        <title>Extensive microbial diversity within the chicken gut microbiome revealed by metagenomics and culture.</title>
        <authorList>
            <person name="Gilroy R."/>
            <person name="Ravi A."/>
            <person name="Getino M."/>
            <person name="Pursley I."/>
            <person name="Horton D.L."/>
            <person name="Alikhan N.F."/>
            <person name="Baker D."/>
            <person name="Gharbi K."/>
            <person name="Hall N."/>
            <person name="Watson M."/>
            <person name="Adriaenssens E.M."/>
            <person name="Foster-Nyarko E."/>
            <person name="Jarju S."/>
            <person name="Secka A."/>
            <person name="Antonio M."/>
            <person name="Oren A."/>
            <person name="Chaudhuri R.R."/>
            <person name="La Ragione R."/>
            <person name="Hildebrand F."/>
            <person name="Pallen M.J."/>
        </authorList>
    </citation>
    <scope>NUCLEOTIDE SEQUENCE</scope>
    <source>
        <strain evidence="3">ChiBcec18-1249</strain>
    </source>
</reference>
<comment type="caution">
    <text evidence="3">The sequence shown here is derived from an EMBL/GenBank/DDBJ whole genome shotgun (WGS) entry which is preliminary data.</text>
</comment>
<evidence type="ECO:0000259" key="2">
    <source>
        <dbReference type="Pfam" id="PF04073"/>
    </source>
</evidence>
<evidence type="ECO:0000256" key="1">
    <source>
        <dbReference type="ARBA" id="ARBA00010201"/>
    </source>
</evidence>
<dbReference type="PANTHER" id="PTHR31423:SF3">
    <property type="entry name" value="PROLYL-TRNA SYNTHETASE ASSOCIATED DOMAIN-CONTAINING PROTEIN 1-RELATED"/>
    <property type="match status" value="1"/>
</dbReference>
<accession>A0A9D2LIG8</accession>
<dbReference type="AlphaFoldDB" id="A0A9D2LIG8"/>
<dbReference type="PANTHER" id="PTHR31423">
    <property type="entry name" value="YBAK DOMAIN-CONTAINING PROTEIN"/>
    <property type="match status" value="1"/>
</dbReference>
<gene>
    <name evidence="3" type="ORF">H9787_06535</name>
</gene>